<dbReference type="Proteomes" id="UP000253790">
    <property type="component" value="Chromosome"/>
</dbReference>
<dbReference type="OrthoDB" id="263362at2"/>
<organism evidence="1 2">
    <name type="scientific">Ornithinimicrobium avium</name>
    <dbReference type="NCBI Taxonomy" id="2283195"/>
    <lineage>
        <taxon>Bacteria</taxon>
        <taxon>Bacillati</taxon>
        <taxon>Actinomycetota</taxon>
        <taxon>Actinomycetes</taxon>
        <taxon>Micrococcales</taxon>
        <taxon>Ornithinimicrobiaceae</taxon>
        <taxon>Ornithinimicrobium</taxon>
    </lineage>
</organism>
<dbReference type="EMBL" id="CP031229">
    <property type="protein sequence ID" value="AXH95716.1"/>
    <property type="molecule type" value="Genomic_DNA"/>
</dbReference>
<dbReference type="RefSeq" id="WP_114927481.1">
    <property type="nucleotide sequence ID" value="NZ_CP031229.1"/>
</dbReference>
<gene>
    <name evidence="1" type="ORF">DV701_05895</name>
</gene>
<keyword evidence="2" id="KW-1185">Reference proteome</keyword>
<evidence type="ECO:0000313" key="1">
    <source>
        <dbReference type="EMBL" id="AXH95716.1"/>
    </source>
</evidence>
<sequence length="153" mass="17068">MDPAQRTAFEAYLARVQAQRAELREAVAAVDEALARPLGTARWRERVHTALVELEHDLRDHVELTEGEDGLFETVLAEDTRLSPAVEQQRHEHDELGQRVAGSLATLEAVVPPEALPAFREELTTLVGDLVRHRQRVNDLIYEAFSVDLGGQG</sequence>
<evidence type="ECO:0000313" key="2">
    <source>
        <dbReference type="Proteomes" id="UP000253790"/>
    </source>
</evidence>
<protein>
    <recommendedName>
        <fullName evidence="3">Hemerythrin-like domain-containing protein</fullName>
    </recommendedName>
</protein>
<proteinExistence type="predicted"/>
<dbReference type="KEGG" id="orn:DV701_05895"/>
<name>A0A345NL08_9MICO</name>
<dbReference type="AlphaFoldDB" id="A0A345NL08"/>
<reference evidence="1 2" key="1">
    <citation type="submission" date="2018-07" db="EMBL/GenBank/DDBJ databases">
        <title>Complete genome sequencing of Ornithinimicrobium sp. AMA3305.</title>
        <authorList>
            <person name="Bae J.-W."/>
        </authorList>
    </citation>
    <scope>NUCLEOTIDE SEQUENCE [LARGE SCALE GENOMIC DNA]</scope>
    <source>
        <strain evidence="1 2">AMA3305</strain>
    </source>
</reference>
<evidence type="ECO:0008006" key="3">
    <source>
        <dbReference type="Google" id="ProtNLM"/>
    </source>
</evidence>
<accession>A0A345NL08</accession>